<protein>
    <recommendedName>
        <fullName evidence="2">Ice-binding protein C-terminal domain-containing protein</fullName>
    </recommendedName>
</protein>
<feature type="chain" id="PRO_5023076323" description="Ice-binding protein C-terminal domain-containing protein" evidence="1">
    <location>
        <begin position="25"/>
        <end position="210"/>
    </location>
</feature>
<gene>
    <name evidence="3" type="ORF">MFFC18_36120</name>
</gene>
<reference evidence="3 4" key="1">
    <citation type="submission" date="2019-08" db="EMBL/GenBank/DDBJ databases">
        <title>Deep-cultivation of Planctomycetes and their phenomic and genomic characterization uncovers novel biology.</title>
        <authorList>
            <person name="Wiegand S."/>
            <person name="Jogler M."/>
            <person name="Boedeker C."/>
            <person name="Pinto D."/>
            <person name="Vollmers J."/>
            <person name="Rivas-Marin E."/>
            <person name="Kohn T."/>
            <person name="Peeters S.H."/>
            <person name="Heuer A."/>
            <person name="Rast P."/>
            <person name="Oberbeckmann S."/>
            <person name="Bunk B."/>
            <person name="Jeske O."/>
            <person name="Meyerdierks A."/>
            <person name="Storesund J.E."/>
            <person name="Kallscheuer N."/>
            <person name="Luecker S."/>
            <person name="Lage O.M."/>
            <person name="Pohl T."/>
            <person name="Merkel B.J."/>
            <person name="Hornburger P."/>
            <person name="Mueller R.-W."/>
            <person name="Bruemmer F."/>
            <person name="Labrenz M."/>
            <person name="Spormann A.M."/>
            <person name="Op den Camp H."/>
            <person name="Overmann J."/>
            <person name="Amann R."/>
            <person name="Jetten M.S.M."/>
            <person name="Mascher T."/>
            <person name="Medema M.H."/>
            <person name="Devos D.P."/>
            <person name="Kaster A.-K."/>
            <person name="Ovreas L."/>
            <person name="Rohde M."/>
            <person name="Galperin M.Y."/>
            <person name="Jogler C."/>
        </authorList>
    </citation>
    <scope>NUCLEOTIDE SEQUENCE [LARGE SCALE GENOMIC DNA]</scope>
    <source>
        <strain evidence="3 4">FC18</strain>
    </source>
</reference>
<evidence type="ECO:0000313" key="4">
    <source>
        <dbReference type="Proteomes" id="UP000322214"/>
    </source>
</evidence>
<keyword evidence="4" id="KW-1185">Reference proteome</keyword>
<feature type="domain" description="Ice-binding protein C-terminal" evidence="2">
    <location>
        <begin position="187"/>
        <end position="210"/>
    </location>
</feature>
<evidence type="ECO:0000256" key="1">
    <source>
        <dbReference type="SAM" id="SignalP"/>
    </source>
</evidence>
<dbReference type="EMBL" id="CP042912">
    <property type="protein sequence ID" value="QEG23711.1"/>
    <property type="molecule type" value="Genomic_DNA"/>
</dbReference>
<dbReference type="KEGG" id="mff:MFFC18_36120"/>
<dbReference type="NCBIfam" id="TIGR02595">
    <property type="entry name" value="PEP_CTERM"/>
    <property type="match status" value="1"/>
</dbReference>
<dbReference type="Pfam" id="PF07589">
    <property type="entry name" value="PEP-CTERM"/>
    <property type="match status" value="1"/>
</dbReference>
<evidence type="ECO:0000313" key="3">
    <source>
        <dbReference type="EMBL" id="QEG23711.1"/>
    </source>
</evidence>
<dbReference type="Proteomes" id="UP000322214">
    <property type="component" value="Chromosome"/>
</dbReference>
<sequence precursor="true">MRNIMRFMALAALSVSLFSAEAKAQQVNLTFGTDNNINLIENLADQRVDFFINDIAGKNYDVFELWIQIGDGGTVIGGSDTGPRLTGVDLGPGTIFEGGVRGGGLEASQTDLLWADYIDSAVATDDGLGGTLIFDTTGFLAGTTIDIRFEGIDIGGDIFNTNFRNGIDNVDEIVAPSSNGVIRVISAVPEPASSVVILAVAGLIGVRRRR</sequence>
<organism evidence="3 4">
    <name type="scientific">Mariniblastus fucicola</name>
    <dbReference type="NCBI Taxonomy" id="980251"/>
    <lineage>
        <taxon>Bacteria</taxon>
        <taxon>Pseudomonadati</taxon>
        <taxon>Planctomycetota</taxon>
        <taxon>Planctomycetia</taxon>
        <taxon>Pirellulales</taxon>
        <taxon>Pirellulaceae</taxon>
        <taxon>Mariniblastus</taxon>
    </lineage>
</organism>
<keyword evidence="1" id="KW-0732">Signal</keyword>
<dbReference type="AlphaFoldDB" id="A0A5B9PM44"/>
<feature type="signal peptide" evidence="1">
    <location>
        <begin position="1"/>
        <end position="24"/>
    </location>
</feature>
<name>A0A5B9PM44_9BACT</name>
<dbReference type="STRING" id="980251.GCA_001642875_04340"/>
<proteinExistence type="predicted"/>
<evidence type="ECO:0000259" key="2">
    <source>
        <dbReference type="Pfam" id="PF07589"/>
    </source>
</evidence>
<accession>A0A5B9PM44</accession>
<dbReference type="RefSeq" id="WP_075086181.1">
    <property type="nucleotide sequence ID" value="NZ_CP042912.1"/>
</dbReference>
<dbReference type="InterPro" id="IPR013424">
    <property type="entry name" value="Ice-binding_C"/>
</dbReference>